<protein>
    <submittedName>
        <fullName evidence="2">Uncharacterized protein</fullName>
    </submittedName>
</protein>
<reference evidence="2 3" key="1">
    <citation type="submission" date="2012-09" db="EMBL/GenBank/DDBJ databases">
        <title>Genome Sequence of alkane-degrading Bacterium Alcanivorax jadensis T9.</title>
        <authorList>
            <person name="Lai Q."/>
            <person name="Shao Z."/>
        </authorList>
    </citation>
    <scope>NUCLEOTIDE SEQUENCE [LARGE SCALE GENOMIC DNA]</scope>
    <source>
        <strain evidence="2 3">T9</strain>
    </source>
</reference>
<feature type="transmembrane region" description="Helical" evidence="1">
    <location>
        <begin position="7"/>
        <end position="26"/>
    </location>
</feature>
<keyword evidence="1" id="KW-0472">Membrane</keyword>
<keyword evidence="1" id="KW-1133">Transmembrane helix</keyword>
<feature type="transmembrane region" description="Helical" evidence="1">
    <location>
        <begin position="55"/>
        <end position="73"/>
    </location>
</feature>
<gene>
    <name evidence="2" type="ORF">T9A_01261</name>
</gene>
<evidence type="ECO:0000256" key="1">
    <source>
        <dbReference type="SAM" id="Phobius"/>
    </source>
</evidence>
<comment type="caution">
    <text evidence="2">The sequence shown here is derived from an EMBL/GenBank/DDBJ whole genome shotgun (WGS) entry which is preliminary data.</text>
</comment>
<proteinExistence type="predicted"/>
<organism evidence="2 3">
    <name type="scientific">Alcanivorax jadensis T9</name>
    <dbReference type="NCBI Taxonomy" id="1177181"/>
    <lineage>
        <taxon>Bacteria</taxon>
        <taxon>Pseudomonadati</taxon>
        <taxon>Pseudomonadota</taxon>
        <taxon>Gammaproteobacteria</taxon>
        <taxon>Oceanospirillales</taxon>
        <taxon>Alcanivoracaceae</taxon>
        <taxon>Alcanivorax</taxon>
    </lineage>
</organism>
<dbReference type="RefSeq" id="WP_156964848.1">
    <property type="nucleotide sequence ID" value="NZ_ARXU01000003.1"/>
</dbReference>
<keyword evidence="3" id="KW-1185">Reference proteome</keyword>
<dbReference type="EMBL" id="ARXU01000003">
    <property type="protein sequence ID" value="KGD62052.1"/>
    <property type="molecule type" value="Genomic_DNA"/>
</dbReference>
<dbReference type="Proteomes" id="UP000029443">
    <property type="component" value="Unassembled WGS sequence"/>
</dbReference>
<evidence type="ECO:0000313" key="2">
    <source>
        <dbReference type="EMBL" id="KGD62052.1"/>
    </source>
</evidence>
<sequence>MKWFSFGLGVLCFIYAGLYFLGLLPVDFWQSTIDLVMGRESGAYYKIVPTESFEYQGVVALSLGVVFIALSRWQFQRCKAGE</sequence>
<name>A0ABR4WGB4_9GAMM</name>
<accession>A0ABR4WGB4</accession>
<evidence type="ECO:0000313" key="3">
    <source>
        <dbReference type="Proteomes" id="UP000029443"/>
    </source>
</evidence>
<keyword evidence="1" id="KW-0812">Transmembrane</keyword>